<proteinExistence type="inferred from homology"/>
<evidence type="ECO:0000256" key="3">
    <source>
        <dbReference type="ARBA" id="ARBA00005755"/>
    </source>
</evidence>
<evidence type="ECO:0000256" key="1">
    <source>
        <dbReference type="ARBA" id="ARBA00001966"/>
    </source>
</evidence>
<feature type="region of interest" description="Disordered" evidence="20">
    <location>
        <begin position="1241"/>
        <end position="1274"/>
    </location>
</feature>
<dbReference type="InterPro" id="IPR054475">
    <property type="entry name" value="Znf-DPOE"/>
</dbReference>
<keyword evidence="13 19" id="KW-0411">Iron-sulfur</keyword>
<accession>A0A1J9PKR2</accession>
<dbReference type="InterPro" id="IPR012337">
    <property type="entry name" value="RNaseH-like_sf"/>
</dbReference>
<keyword evidence="11 19" id="KW-0239">DNA-directed DNA polymerase</keyword>
<feature type="domain" description="DNA polymerase epsilon catalytic subunit A C-terminal" evidence="21">
    <location>
        <begin position="1537"/>
        <end position="1931"/>
    </location>
</feature>
<evidence type="ECO:0000256" key="16">
    <source>
        <dbReference type="ARBA" id="ARBA00049244"/>
    </source>
</evidence>
<name>A0A1J9PKR2_9EURO</name>
<comment type="function">
    <text evidence="17 19">DNA polymerase II participates in chromosomal DNA replication.</text>
</comment>
<dbReference type="InterPro" id="IPR023211">
    <property type="entry name" value="DNA_pol_palm_dom_sf"/>
</dbReference>
<evidence type="ECO:0000256" key="7">
    <source>
        <dbReference type="ARBA" id="ARBA00022705"/>
    </source>
</evidence>
<dbReference type="GO" id="GO:0003887">
    <property type="term" value="F:DNA-directed DNA polymerase activity"/>
    <property type="evidence" value="ECO:0007669"/>
    <property type="project" value="UniProtKB-KW"/>
</dbReference>
<feature type="compositionally biased region" description="Basic residues" evidence="20">
    <location>
        <begin position="1244"/>
        <end position="1259"/>
    </location>
</feature>
<dbReference type="SUPFAM" id="SSF56672">
    <property type="entry name" value="DNA/RNA polymerases"/>
    <property type="match status" value="1"/>
</dbReference>
<dbReference type="Proteomes" id="UP000182235">
    <property type="component" value="Unassembled WGS sequence"/>
</dbReference>
<dbReference type="FunFam" id="3.30.420.10:FF:000015">
    <property type="entry name" value="DNA polymerase epsilon catalytic subunit"/>
    <property type="match status" value="1"/>
</dbReference>
<dbReference type="FunFam" id="3.90.1600.10:FF:000006">
    <property type="entry name" value="DNA polymerase epsilon catalytic subunit"/>
    <property type="match status" value="1"/>
</dbReference>
<dbReference type="Pfam" id="PF22634">
    <property type="entry name" value="POL2_thumb"/>
    <property type="match status" value="1"/>
</dbReference>
<comment type="caution">
    <text evidence="22">The sequence shown here is derived from an EMBL/GenBank/DDBJ whole genome shotgun (WGS) entry which is preliminary data.</text>
</comment>
<evidence type="ECO:0000313" key="23">
    <source>
        <dbReference type="Proteomes" id="UP000182235"/>
    </source>
</evidence>
<evidence type="ECO:0000256" key="13">
    <source>
        <dbReference type="ARBA" id="ARBA00023014"/>
    </source>
</evidence>
<dbReference type="CDD" id="cd05535">
    <property type="entry name" value="POLBc_epsilon"/>
    <property type="match status" value="1"/>
</dbReference>
<dbReference type="GO" id="GO:0006287">
    <property type="term" value="P:base-excision repair, gap-filling"/>
    <property type="evidence" value="ECO:0007669"/>
    <property type="project" value="TreeGrafter"/>
</dbReference>
<dbReference type="GO" id="GO:0006297">
    <property type="term" value="P:nucleotide-excision repair, DNA gap filling"/>
    <property type="evidence" value="ECO:0007669"/>
    <property type="project" value="TreeGrafter"/>
</dbReference>
<feature type="region of interest" description="Disordered" evidence="20">
    <location>
        <begin position="1"/>
        <end position="40"/>
    </location>
</feature>
<evidence type="ECO:0000256" key="17">
    <source>
        <dbReference type="ARBA" id="ARBA00057054"/>
    </source>
</evidence>
<evidence type="ECO:0000313" key="22">
    <source>
        <dbReference type="EMBL" id="OJD16670.1"/>
    </source>
</evidence>
<dbReference type="Gene3D" id="3.30.420.10">
    <property type="entry name" value="Ribonuclease H-like superfamily/Ribonuclease H"/>
    <property type="match status" value="1"/>
</dbReference>
<keyword evidence="8 19" id="KW-0479">Metal-binding</keyword>
<keyword evidence="9 19" id="KW-0863">Zinc-finger</keyword>
<evidence type="ECO:0000256" key="19">
    <source>
        <dbReference type="RuleBase" id="RU365029"/>
    </source>
</evidence>
<dbReference type="InterPro" id="IPR006172">
    <property type="entry name" value="DNA-dir_DNA_pol_B"/>
</dbReference>
<dbReference type="GO" id="GO:0000278">
    <property type="term" value="P:mitotic cell cycle"/>
    <property type="evidence" value="ECO:0007669"/>
    <property type="project" value="TreeGrafter"/>
</dbReference>
<comment type="catalytic activity">
    <reaction evidence="16 19">
        <text>DNA(n) + a 2'-deoxyribonucleoside 5'-triphosphate = DNA(n+1) + diphosphate</text>
        <dbReference type="Rhea" id="RHEA:22508"/>
        <dbReference type="Rhea" id="RHEA-COMP:17339"/>
        <dbReference type="Rhea" id="RHEA-COMP:17340"/>
        <dbReference type="ChEBI" id="CHEBI:33019"/>
        <dbReference type="ChEBI" id="CHEBI:61560"/>
        <dbReference type="ChEBI" id="CHEBI:173112"/>
        <dbReference type="EC" id="2.7.7.7"/>
    </reaction>
</comment>
<comment type="subunit">
    <text evidence="18">Heterotetramer. Consists of 4 subunits: POL2, DPB2, DPB3 and DPB4.</text>
</comment>
<dbReference type="GO" id="GO:0008270">
    <property type="term" value="F:zinc ion binding"/>
    <property type="evidence" value="ECO:0007669"/>
    <property type="project" value="UniProtKB-KW"/>
</dbReference>
<dbReference type="InterPro" id="IPR029703">
    <property type="entry name" value="POL2"/>
</dbReference>
<keyword evidence="5 19" id="KW-0808">Transferase</keyword>
<dbReference type="STRING" id="1447872.A0A1J9PKR2"/>
<dbReference type="GO" id="GO:0045004">
    <property type="term" value="P:DNA replication proofreading"/>
    <property type="evidence" value="ECO:0007669"/>
    <property type="project" value="TreeGrafter"/>
</dbReference>
<evidence type="ECO:0000256" key="2">
    <source>
        <dbReference type="ARBA" id="ARBA00004123"/>
    </source>
</evidence>
<dbReference type="GO" id="GO:0000166">
    <property type="term" value="F:nucleotide binding"/>
    <property type="evidence" value="ECO:0007669"/>
    <property type="project" value="InterPro"/>
</dbReference>
<dbReference type="SMART" id="SM00486">
    <property type="entry name" value="POLBc"/>
    <property type="match status" value="1"/>
</dbReference>
<dbReference type="Pfam" id="PF00136">
    <property type="entry name" value="DNA_pol_B"/>
    <property type="match status" value="1"/>
</dbReference>
<dbReference type="PANTHER" id="PTHR10670">
    <property type="entry name" value="DNA POLYMERASE EPSILON CATALYTIC SUBUNIT A"/>
    <property type="match status" value="1"/>
</dbReference>
<dbReference type="InterPro" id="IPR036397">
    <property type="entry name" value="RNaseH_sf"/>
</dbReference>
<keyword evidence="23" id="KW-1185">Reference proteome</keyword>
<gene>
    <name evidence="22" type="ORF">AJ78_03180</name>
</gene>
<comment type="similarity">
    <text evidence="3 19">Belongs to the DNA polymerase type-B family.</text>
</comment>
<dbReference type="CDD" id="cd05779">
    <property type="entry name" value="DNA_polB_epsilon_exo"/>
    <property type="match status" value="1"/>
</dbReference>
<dbReference type="VEuPathDB" id="FungiDB:AJ78_03180"/>
<evidence type="ECO:0000259" key="21">
    <source>
        <dbReference type="SMART" id="SM01159"/>
    </source>
</evidence>
<keyword evidence="15 19" id="KW-0539">Nucleus</keyword>
<evidence type="ECO:0000256" key="14">
    <source>
        <dbReference type="ARBA" id="ARBA00023125"/>
    </source>
</evidence>
<dbReference type="Gene3D" id="3.90.1600.10">
    <property type="entry name" value="Palm domain of DNA polymerase"/>
    <property type="match status" value="1"/>
</dbReference>
<dbReference type="InterPro" id="IPR006134">
    <property type="entry name" value="DNA-dir_DNA_pol_B_multi_dom"/>
</dbReference>
<dbReference type="InterPro" id="IPR043502">
    <property type="entry name" value="DNA/RNA_pol_sf"/>
</dbReference>
<keyword evidence="4 19" id="KW-0004">4Fe-4S</keyword>
<evidence type="ECO:0000256" key="4">
    <source>
        <dbReference type="ARBA" id="ARBA00022485"/>
    </source>
</evidence>
<evidence type="ECO:0000256" key="8">
    <source>
        <dbReference type="ARBA" id="ARBA00022723"/>
    </source>
</evidence>
<keyword evidence="10 19" id="KW-0862">Zinc</keyword>
<keyword evidence="7 19" id="KW-0235">DNA replication</keyword>
<dbReference type="PANTHER" id="PTHR10670:SF0">
    <property type="entry name" value="DNA POLYMERASE EPSILON CATALYTIC SUBUNIT A"/>
    <property type="match status" value="1"/>
</dbReference>
<organism evidence="22 23">
    <name type="scientific">Emergomyces pasteurianus Ep9510</name>
    <dbReference type="NCBI Taxonomy" id="1447872"/>
    <lineage>
        <taxon>Eukaryota</taxon>
        <taxon>Fungi</taxon>
        <taxon>Dikarya</taxon>
        <taxon>Ascomycota</taxon>
        <taxon>Pezizomycotina</taxon>
        <taxon>Eurotiomycetes</taxon>
        <taxon>Eurotiomycetidae</taxon>
        <taxon>Onygenales</taxon>
        <taxon>Ajellomycetaceae</taxon>
        <taxon>Emergomyces</taxon>
    </lineage>
</organism>
<protein>
    <recommendedName>
        <fullName evidence="19">DNA polymerase epsilon catalytic subunit</fullName>
        <ecNumber evidence="19">2.7.7.7</ecNumber>
    </recommendedName>
</protein>
<dbReference type="InterPro" id="IPR055191">
    <property type="entry name" value="POL2_thumb"/>
</dbReference>
<evidence type="ECO:0000256" key="12">
    <source>
        <dbReference type="ARBA" id="ARBA00023004"/>
    </source>
</evidence>
<keyword evidence="12 19" id="KW-0408">Iron</keyword>
<keyword evidence="6 19" id="KW-0548">Nucleotidyltransferase</keyword>
<dbReference type="InterPro" id="IPR042087">
    <property type="entry name" value="DNA_pol_B_thumb"/>
</dbReference>
<evidence type="ECO:0000256" key="5">
    <source>
        <dbReference type="ARBA" id="ARBA00022679"/>
    </source>
</evidence>
<dbReference type="OrthoDB" id="10060449at2759"/>
<dbReference type="GO" id="GO:0003677">
    <property type="term" value="F:DNA binding"/>
    <property type="evidence" value="ECO:0007669"/>
    <property type="project" value="UniProtKB-KW"/>
</dbReference>
<dbReference type="InterPro" id="IPR013697">
    <property type="entry name" value="DNA_pol_e_suA_C"/>
</dbReference>
<dbReference type="Gene3D" id="3.30.342.10">
    <property type="entry name" value="DNA Polymerase, chain B, domain 1"/>
    <property type="match status" value="1"/>
</dbReference>
<dbReference type="Pfam" id="PF22912">
    <property type="entry name" value="zf-DPOE"/>
    <property type="match status" value="1"/>
</dbReference>
<dbReference type="EC" id="2.7.7.7" evidence="19"/>
<feature type="compositionally biased region" description="Polar residues" evidence="20">
    <location>
        <begin position="28"/>
        <end position="39"/>
    </location>
</feature>
<dbReference type="GO" id="GO:0008310">
    <property type="term" value="F:single-stranded DNA 3'-5' DNA exonuclease activity"/>
    <property type="evidence" value="ECO:0007669"/>
    <property type="project" value="TreeGrafter"/>
</dbReference>
<comment type="subcellular location">
    <subcellularLocation>
        <location evidence="2 19">Nucleus</location>
    </subcellularLocation>
</comment>
<dbReference type="GO" id="GO:0008622">
    <property type="term" value="C:epsilon DNA polymerase complex"/>
    <property type="evidence" value="ECO:0007669"/>
    <property type="project" value="InterPro"/>
</dbReference>
<dbReference type="SMART" id="SM01159">
    <property type="entry name" value="DUF1744"/>
    <property type="match status" value="1"/>
</dbReference>
<evidence type="ECO:0000256" key="9">
    <source>
        <dbReference type="ARBA" id="ARBA00022771"/>
    </source>
</evidence>
<evidence type="ECO:0000256" key="6">
    <source>
        <dbReference type="ARBA" id="ARBA00022695"/>
    </source>
</evidence>
<evidence type="ECO:0000256" key="18">
    <source>
        <dbReference type="ARBA" id="ARBA00065544"/>
    </source>
</evidence>
<dbReference type="SUPFAM" id="SSF53098">
    <property type="entry name" value="Ribonuclease H-like"/>
    <property type="match status" value="1"/>
</dbReference>
<dbReference type="Pfam" id="PF08490">
    <property type="entry name" value="DUF1744"/>
    <property type="match status" value="1"/>
</dbReference>
<reference evidence="22 23" key="1">
    <citation type="submission" date="2015-07" db="EMBL/GenBank/DDBJ databases">
        <title>Emmonsia species relationships and genome sequence.</title>
        <authorList>
            <consortium name="The Broad Institute Genomics Platform"/>
            <person name="Cuomo C.A."/>
            <person name="Munoz J.F."/>
            <person name="Imamovic A."/>
            <person name="Priest M.E."/>
            <person name="Young S."/>
            <person name="Clay O.K."/>
            <person name="McEwen J.G."/>
        </authorList>
    </citation>
    <scope>NUCLEOTIDE SEQUENCE [LARGE SCALE GENOMIC DNA]</scope>
    <source>
        <strain evidence="22 23">UAMH 9510</strain>
    </source>
</reference>
<feature type="compositionally biased region" description="Basic residues" evidence="20">
    <location>
        <begin position="1"/>
        <end position="15"/>
    </location>
</feature>
<dbReference type="Pfam" id="PF23250">
    <property type="entry name" value="zf_DPOE_2"/>
    <property type="match status" value="1"/>
</dbReference>
<keyword evidence="14 19" id="KW-0238">DNA-binding</keyword>
<dbReference type="GO" id="GO:0006272">
    <property type="term" value="P:leading strand elongation"/>
    <property type="evidence" value="ECO:0007669"/>
    <property type="project" value="TreeGrafter"/>
</dbReference>
<dbReference type="Gene3D" id="1.10.132.60">
    <property type="entry name" value="DNA polymerase family B, C-terminal domain"/>
    <property type="match status" value="1"/>
</dbReference>
<evidence type="ECO:0000256" key="10">
    <source>
        <dbReference type="ARBA" id="ARBA00022833"/>
    </source>
</evidence>
<evidence type="ECO:0000256" key="11">
    <source>
        <dbReference type="ARBA" id="ARBA00022932"/>
    </source>
</evidence>
<sequence>MPLRKPSKYGTKFRSRSASFNPKRAKTVESSTLRSSEATSQDEKYQTVKLANSIDETMGFPRFESGKPRVGWLINMHSTIIEDPKVPGGRAGVDYYFLEDNGTSFKATIEYDPYFLIATKRGYEGEVEEWCKRMFEGMVKSVKQIEKEDLQMPNHLLGHKRRFLQLSFANVGNLLGVRKSILPIAQKNKKNVNAMDTYAEMARFVLPCESDSVWSALTGQFSANVGFDLFDEEVNDKPQNTFIDASEYIVDIREYDVPYHVRVSIDKDIRIGKWYTVQSKNGLISLNCIEDRLKRADPVVLAYDIETTKLPLKFPDAVIDQIMMISYMIDGQGYLITNRDIVSEDIADFEYTPKPEYDGPFTIFNEPDEKSVIERFFAHIKEVKPTVIATYNGDFFDWPFVEARASVQGIDMYAEIGFRKNSEDIYQSDYCVHMDCFAWVNRDSYLPQGSRGLKAVTVAKLGYDPDELDPEVMTRYASERPQTLAEYSVSDAVATYYLYMKYIHPFIFSLCTIIPLNPDDVLRKGTGTLCEMLLMVQAYRGNIILPNKHTDPPEAFWNGHLLDSQTYVGGHVESIEAGVFRSDIPVNFSIEPAAIDELLQDLDAALKFSIVVEEKKSLDDVTNYDKVKAQIAEKLLNLKETPNRNERPSIYHLDVASMYPNIMTTNRLQPDSMIQESDCAACDFNRPGKTCDRRMPWSWRGEFLPAKRDEYNMIRRAVTNEKFPGKTKKSPMRAFEELSTSEQAAIVKKRLQDYSKKIYHKIHESKTIQREAIICQRENPFYVDTVRNFRDRRYDFKGQQKVWKGKTDALKAAGAPASEVEEAKKMIILFDSLQLAHKVILNSFYGYVMRKGSRWYSMEMAGVTCLTGAHIIQMARELVERIGRPLELDTDGIWCMLPGTFPENFAFTLKNGKKLPISYPCVMLNHLVHGRFTNHQYQTLTDPKTFRYETHSDNSIFFEVDGPYRAMILPTSKEEDKNLKKRYAVFNHDGSLAELKGFEVKRRGELKLIKIFQTQIFKFFLEGSTLAETYGAVAEVANRWLDVLHMHGTTLADEELIDLICENRSMSKTLEEYGNQKSTSITTAKRLAEFLGDQMVKDKGLNCKYIISAKPRNSPITDRAIPVAIFSAEYNVKRFFLRKWLRDDPGDMDPRTVIDWDYYLERLGSVIQKLITIPAALQKVRNPVPRVPHPDWLQRRINIKDDKFKQKKMTDLFDKTPLADLPTNIMDHRLPASADIEDMVSQSAHKHKHSAVNKSSQKRKVPENSTSQLDPFASLPATMPSITEDYEGWLKYQKQKWKIQKQARIRRRKLFGERTSTTSNVIGNFFRNQAELVYVKTWQILQLKETDIPGEVRMFVLIDHKIHALTVKVPRHIFINLKHEDLPDVDLADCSVQKVNHSLPNGHPSVHLFKMTMPEDTYLKEADKISVLLNHPSVEGVYEKKVPLSVRAVLKLGTLCTFDESQRGVLGEGLENGFELSTLLRAEQPTQKYLVDISIEYIFLYHVVSGDRQIFSICSSRNEEAHIVILTRLREVQGFPNVDKIYREALEKKAQEHAGESWQQIFDYQDNIHFKTTQVTTRRKAILEVGDLIKKFRNDSNQAVMFVVQSPQRRQLTQEIPILKEHPVLALRSEASDNDLPPLGWQPFVAKQIVMHYLALGSWLYHLGELARYGDVPICNLEKDDPKYLIDIAYARRLEQNNIVLWWSASPLPDHAGYEKDDIIGPMQKVDMPSKNTPGAYSSVCIELEVRNLAINTILTSSLINELEGSESTLLNPVAPNDPGASDGTGVLYSDTAFASAGILVLRDLVKSWWAEACQGNGMADIMVQHLIRWVESSDSFLYDRSLHHHVQMMSKKAFQQLMTDFRRVGSQIIFASPSRLLLQTTKGEVGNAYAYSQYIVKSIKEKPLFHFLDLEIKEYWDYLVWYDEFNFGGKSCQEVIEAENQELETVMHWQLSKFLPTHLQSVFLEWIVEYIELMHGLKKPTNESSGVDPPRATQLPFHSITDIDSGEMTSILTESFSKPLKRQIAALIRRQRDELLHPEFAADYVFPTLPGTSWRATKHERNPTLELVKSLMQVLSLCKTTTLETRLLRRELLALFEVKEFSDEGRFENPSGSLKFPQLICNHCTMTRDLDICRDGDILPENDAETSSVGSKPWCCLSCGTEFDRLALEERLIGQVQGLVVEWQTQDLKCSKCKSVRVSEFMEHCSCSGGWIATVDLSGIEKKLRLFKSVAEFYGLKMLTTVTNGVLERM</sequence>
<dbReference type="InterPro" id="IPR006133">
    <property type="entry name" value="DNA-dir_DNA_pol_B_exonuc"/>
</dbReference>
<evidence type="ECO:0000256" key="15">
    <source>
        <dbReference type="ARBA" id="ARBA00023242"/>
    </source>
</evidence>
<dbReference type="FunFam" id="1.10.132.60:FF:000002">
    <property type="entry name" value="DNA polymerase epsilon catalytic subunit"/>
    <property type="match status" value="1"/>
</dbReference>
<dbReference type="EMBL" id="LGRN01000097">
    <property type="protein sequence ID" value="OJD16670.1"/>
    <property type="molecule type" value="Genomic_DNA"/>
</dbReference>
<evidence type="ECO:0000256" key="20">
    <source>
        <dbReference type="SAM" id="MobiDB-lite"/>
    </source>
</evidence>
<dbReference type="GO" id="GO:0051539">
    <property type="term" value="F:4 iron, 4 sulfur cluster binding"/>
    <property type="evidence" value="ECO:0007669"/>
    <property type="project" value="UniProtKB-KW"/>
</dbReference>
<comment type="cofactor">
    <cofactor evidence="1 19">
        <name>[4Fe-4S] cluster</name>
        <dbReference type="ChEBI" id="CHEBI:49883"/>
    </cofactor>
</comment>
<dbReference type="Pfam" id="PF03104">
    <property type="entry name" value="DNA_pol_B_exo1"/>
    <property type="match status" value="1"/>
</dbReference>